<gene>
    <name evidence="2" type="ORF">TELCIR_07668</name>
</gene>
<keyword evidence="3" id="KW-1185">Reference proteome</keyword>
<dbReference type="AlphaFoldDB" id="A0A2G9UJZ6"/>
<dbReference type="InterPro" id="IPR051971">
    <property type="entry name" value="E3_ubiquitin-PDZ_ligase"/>
</dbReference>
<dbReference type="PANTHER" id="PTHR15545:SF8">
    <property type="entry name" value="SLO-INTERACTING PROTEIN 1"/>
    <property type="match status" value="1"/>
</dbReference>
<evidence type="ECO:0000313" key="2">
    <source>
        <dbReference type="EMBL" id="PIO70476.1"/>
    </source>
</evidence>
<proteinExistence type="predicted"/>
<organism evidence="2 3">
    <name type="scientific">Teladorsagia circumcincta</name>
    <name type="common">Brown stomach worm</name>
    <name type="synonym">Ostertagia circumcincta</name>
    <dbReference type="NCBI Taxonomy" id="45464"/>
    <lineage>
        <taxon>Eukaryota</taxon>
        <taxon>Metazoa</taxon>
        <taxon>Ecdysozoa</taxon>
        <taxon>Nematoda</taxon>
        <taxon>Chromadorea</taxon>
        <taxon>Rhabditida</taxon>
        <taxon>Rhabditina</taxon>
        <taxon>Rhabditomorpha</taxon>
        <taxon>Strongyloidea</taxon>
        <taxon>Trichostrongylidae</taxon>
        <taxon>Teladorsagia</taxon>
    </lineage>
</organism>
<reference evidence="2 3" key="1">
    <citation type="submission" date="2015-09" db="EMBL/GenBank/DDBJ databases">
        <title>Draft genome of the parasitic nematode Teladorsagia circumcincta isolate WARC Sus (inbred).</title>
        <authorList>
            <person name="Mitreva M."/>
        </authorList>
    </citation>
    <scope>NUCLEOTIDE SEQUENCE [LARGE SCALE GENOMIC DNA]</scope>
    <source>
        <strain evidence="2 3">S</strain>
    </source>
</reference>
<dbReference type="Proteomes" id="UP000230423">
    <property type="component" value="Unassembled WGS sequence"/>
</dbReference>
<feature type="region of interest" description="Disordered" evidence="1">
    <location>
        <begin position="248"/>
        <end position="272"/>
    </location>
</feature>
<name>A0A2G9UJZ6_TELCI</name>
<accession>A0A2G9UJZ6</accession>
<evidence type="ECO:0000256" key="1">
    <source>
        <dbReference type="SAM" id="MobiDB-lite"/>
    </source>
</evidence>
<evidence type="ECO:0000313" key="3">
    <source>
        <dbReference type="Proteomes" id="UP000230423"/>
    </source>
</evidence>
<dbReference type="EMBL" id="KZ346257">
    <property type="protein sequence ID" value="PIO70476.1"/>
    <property type="molecule type" value="Genomic_DNA"/>
</dbReference>
<protein>
    <submittedName>
        <fullName evidence="2">Uncharacterized protein</fullName>
    </submittedName>
</protein>
<sequence length="411" mass="47037">MFNSVLRSFLEPRAPARGRGSVFSTPGLYFIHDADLMIKNRQETYGYWNTSVAIASMNVNPFHSQQQPTLGEATSIGDKLASLHSEMASLRLECDRLINKHLLVEKTLSESQEAFVCYADDIPTHVLLHTSVQQQLRSDDSKEVLELPNRLHTPGYADEIPNSSAVDTPITTRRRFPPLQILPTKDSLECAKRFRIPSLSIVIRDQNKQNHGPNIATQQKVPMPKYFRSIQTKEKLYIIEKPVEETTEISDDHGAAAGPSKRAPEQPSQSNDTILYKWKVKRRCDGSRYVVKRPARNQILKKRAAQLIRERTGISTDDDAMSELKLGHFHTREERKKHLEEERRRKIRNQQKLIESKISPADQMIVQLSQRKMQRRKEKMLLDGFVTTQEVLSQRNPDTTAKHGILSVTTV</sequence>
<dbReference type="OrthoDB" id="6270329at2759"/>
<dbReference type="PANTHER" id="PTHR15545">
    <property type="entry name" value="PDZ DOMAIN CONTAINING RING FINGER PROTEIN 3, 4"/>
    <property type="match status" value="1"/>
</dbReference>